<dbReference type="Pfam" id="PF12697">
    <property type="entry name" value="Abhydrolase_6"/>
    <property type="match status" value="1"/>
</dbReference>
<evidence type="ECO:0000256" key="1">
    <source>
        <dbReference type="ARBA" id="ARBA00022801"/>
    </source>
</evidence>
<dbReference type="GO" id="GO:0016020">
    <property type="term" value="C:membrane"/>
    <property type="evidence" value="ECO:0007669"/>
    <property type="project" value="TreeGrafter"/>
</dbReference>
<evidence type="ECO:0000259" key="3">
    <source>
        <dbReference type="Pfam" id="PF12697"/>
    </source>
</evidence>
<dbReference type="Gene3D" id="3.40.50.1820">
    <property type="entry name" value="alpha/beta hydrolase"/>
    <property type="match status" value="1"/>
</dbReference>
<dbReference type="GO" id="GO:0016787">
    <property type="term" value="F:hydrolase activity"/>
    <property type="evidence" value="ECO:0007669"/>
    <property type="project" value="UniProtKB-KW"/>
</dbReference>
<gene>
    <name evidence="4" type="ORF">E2493_13685</name>
</gene>
<dbReference type="PANTHER" id="PTHR43798:SF31">
    <property type="entry name" value="AB HYDROLASE SUPERFAMILY PROTEIN YCLE"/>
    <property type="match status" value="1"/>
</dbReference>
<dbReference type="SUPFAM" id="SSF53474">
    <property type="entry name" value="alpha/beta-Hydrolases"/>
    <property type="match status" value="1"/>
</dbReference>
<feature type="chain" id="PRO_5021375676" evidence="2">
    <location>
        <begin position="23"/>
        <end position="296"/>
    </location>
</feature>
<comment type="caution">
    <text evidence="4">The sequence shown here is derived from an EMBL/GenBank/DDBJ whole genome shotgun (WGS) entry which is preliminary data.</text>
</comment>
<dbReference type="Proteomes" id="UP000298213">
    <property type="component" value="Unassembled WGS sequence"/>
</dbReference>
<feature type="signal peptide" evidence="2">
    <location>
        <begin position="1"/>
        <end position="22"/>
    </location>
</feature>
<evidence type="ECO:0000256" key="2">
    <source>
        <dbReference type="SAM" id="SignalP"/>
    </source>
</evidence>
<name>A0A4Y8ZRE7_9SPHN</name>
<proteinExistence type="predicted"/>
<sequence>MQRILGIIAALLALTVVARAEAAPPFAVTVEGKGPDVILIPGLASSQHVWDATAKDLAGRYRLHRVTLAGFAGTRAPEAPAAEGAVVAPFVEALSVYIEANGLKAPAVIGHSLGGEAALMLAARHPAQVGRVLVVDALPFYTLLMNPAATVESAKPQAAAMRDGLLRQAPEQARPMQEAVIARMAKTEAARPALVEDGLASDRKVVAAAVYELMTTDLRPELGRIAAPLTVLYAWDPAYGAPAEAFDTLFRGAYAAAPRARLERVDGSFHFIMLDQPQAFRAAVERFLGEAEAKRP</sequence>
<feature type="domain" description="AB hydrolase-1" evidence="3">
    <location>
        <begin position="37"/>
        <end position="283"/>
    </location>
</feature>
<reference evidence="4 5" key="1">
    <citation type="submission" date="2019-03" db="EMBL/GenBank/DDBJ databases">
        <title>Genome sequence of Sphingomonas sp. 17J27-24.</title>
        <authorList>
            <person name="Kim M."/>
            <person name="Maeng S."/>
            <person name="Sathiyaraj S."/>
        </authorList>
    </citation>
    <scope>NUCLEOTIDE SEQUENCE [LARGE SCALE GENOMIC DNA]</scope>
    <source>
        <strain evidence="4 5">17J27-24</strain>
    </source>
</reference>
<dbReference type="OrthoDB" id="7172093at2"/>
<evidence type="ECO:0000313" key="5">
    <source>
        <dbReference type="Proteomes" id="UP000298213"/>
    </source>
</evidence>
<evidence type="ECO:0000313" key="4">
    <source>
        <dbReference type="EMBL" id="TFI57695.1"/>
    </source>
</evidence>
<dbReference type="InterPro" id="IPR000073">
    <property type="entry name" value="AB_hydrolase_1"/>
</dbReference>
<dbReference type="PANTHER" id="PTHR43798">
    <property type="entry name" value="MONOACYLGLYCEROL LIPASE"/>
    <property type="match status" value="1"/>
</dbReference>
<dbReference type="RefSeq" id="WP_135087717.1">
    <property type="nucleotide sequence ID" value="NZ_SPDV01000027.1"/>
</dbReference>
<organism evidence="4 5">
    <name type="scientific">Sphingomonas parva</name>
    <dbReference type="NCBI Taxonomy" id="2555898"/>
    <lineage>
        <taxon>Bacteria</taxon>
        <taxon>Pseudomonadati</taxon>
        <taxon>Pseudomonadota</taxon>
        <taxon>Alphaproteobacteria</taxon>
        <taxon>Sphingomonadales</taxon>
        <taxon>Sphingomonadaceae</taxon>
        <taxon>Sphingomonas</taxon>
    </lineage>
</organism>
<dbReference type="AlphaFoldDB" id="A0A4Y8ZRE7"/>
<keyword evidence="2" id="KW-0732">Signal</keyword>
<accession>A0A4Y8ZRE7</accession>
<dbReference type="InterPro" id="IPR029058">
    <property type="entry name" value="AB_hydrolase_fold"/>
</dbReference>
<protein>
    <submittedName>
        <fullName evidence="4">Alpha/beta hydrolase</fullName>
    </submittedName>
</protein>
<dbReference type="EMBL" id="SPDV01000027">
    <property type="protein sequence ID" value="TFI57695.1"/>
    <property type="molecule type" value="Genomic_DNA"/>
</dbReference>
<keyword evidence="1 4" id="KW-0378">Hydrolase</keyword>
<keyword evidence="5" id="KW-1185">Reference proteome</keyword>
<dbReference type="InterPro" id="IPR050266">
    <property type="entry name" value="AB_hydrolase_sf"/>
</dbReference>